<keyword evidence="5 9" id="KW-0812">Transmembrane</keyword>
<dbReference type="Pfam" id="PF00795">
    <property type="entry name" value="CN_hydrolase"/>
    <property type="match status" value="1"/>
</dbReference>
<dbReference type="Proteomes" id="UP000602442">
    <property type="component" value="Unassembled WGS sequence"/>
</dbReference>
<keyword evidence="8 9" id="KW-0012">Acyltransferase</keyword>
<evidence type="ECO:0000313" key="12">
    <source>
        <dbReference type="Proteomes" id="UP000602442"/>
    </source>
</evidence>
<dbReference type="InterPro" id="IPR045378">
    <property type="entry name" value="LNT_N"/>
</dbReference>
<comment type="subcellular location">
    <subcellularLocation>
        <location evidence="1 9">Cell membrane</location>
        <topology evidence="1 9">Multi-pass membrane protein</topology>
    </subcellularLocation>
</comment>
<accession>A0ABS0N1J9</accession>
<comment type="function">
    <text evidence="9">Catalyzes the phospholipid dependent N-acylation of the N-terminal cysteine of apolipoprotein, the last step in lipoprotein maturation.</text>
</comment>
<evidence type="ECO:0000256" key="5">
    <source>
        <dbReference type="ARBA" id="ARBA00022692"/>
    </source>
</evidence>
<feature type="transmembrane region" description="Helical" evidence="9">
    <location>
        <begin position="81"/>
        <end position="105"/>
    </location>
</feature>
<evidence type="ECO:0000256" key="2">
    <source>
        <dbReference type="ARBA" id="ARBA00010065"/>
    </source>
</evidence>
<dbReference type="Pfam" id="PF20154">
    <property type="entry name" value="LNT_N"/>
    <property type="match status" value="1"/>
</dbReference>
<keyword evidence="3 9" id="KW-1003">Cell membrane</keyword>
<dbReference type="NCBIfam" id="TIGR00546">
    <property type="entry name" value="lnt"/>
    <property type="match status" value="1"/>
</dbReference>
<evidence type="ECO:0000256" key="9">
    <source>
        <dbReference type="HAMAP-Rule" id="MF_01148"/>
    </source>
</evidence>
<evidence type="ECO:0000256" key="8">
    <source>
        <dbReference type="ARBA" id="ARBA00023315"/>
    </source>
</evidence>
<feature type="transmembrane region" description="Helical" evidence="9">
    <location>
        <begin position="492"/>
        <end position="515"/>
    </location>
</feature>
<comment type="pathway">
    <text evidence="9">Protein modification; lipoprotein biosynthesis (N-acyl transfer).</text>
</comment>
<keyword evidence="6 9" id="KW-1133">Transmembrane helix</keyword>
<dbReference type="PANTHER" id="PTHR38686">
    <property type="entry name" value="APOLIPOPROTEIN N-ACYLTRANSFERASE"/>
    <property type="match status" value="1"/>
</dbReference>
<keyword evidence="4 9" id="KW-0808">Transferase</keyword>
<dbReference type="HAMAP" id="MF_01148">
    <property type="entry name" value="Lnt"/>
    <property type="match status" value="1"/>
</dbReference>
<dbReference type="Gene3D" id="3.60.110.10">
    <property type="entry name" value="Carbon-nitrogen hydrolase"/>
    <property type="match status" value="1"/>
</dbReference>
<protein>
    <recommendedName>
        <fullName evidence="9">Apolipoprotein N-acyltransferase</fullName>
        <shortName evidence="9">ALP N-acyltransferase</shortName>
        <ecNumber evidence="9">2.3.1.269</ecNumber>
    </recommendedName>
</protein>
<evidence type="ECO:0000256" key="4">
    <source>
        <dbReference type="ARBA" id="ARBA00022679"/>
    </source>
</evidence>
<feature type="transmembrane region" description="Helical" evidence="9">
    <location>
        <begin position="117"/>
        <end position="137"/>
    </location>
</feature>
<dbReference type="InterPro" id="IPR003010">
    <property type="entry name" value="C-N_Hydrolase"/>
</dbReference>
<proteinExistence type="inferred from homology"/>
<comment type="similarity">
    <text evidence="2 9">Belongs to the CN hydrolase family. Apolipoprotein N-acyltransferase subfamily.</text>
</comment>
<feature type="transmembrane region" description="Helical" evidence="9">
    <location>
        <begin position="6"/>
        <end position="37"/>
    </location>
</feature>
<dbReference type="EMBL" id="JAEANY010000001">
    <property type="protein sequence ID" value="MBH5321612.1"/>
    <property type="molecule type" value="Genomic_DNA"/>
</dbReference>
<evidence type="ECO:0000256" key="3">
    <source>
        <dbReference type="ARBA" id="ARBA00022475"/>
    </source>
</evidence>
<evidence type="ECO:0000256" key="1">
    <source>
        <dbReference type="ARBA" id="ARBA00004651"/>
    </source>
</evidence>
<feature type="transmembrane region" description="Helical" evidence="9">
    <location>
        <begin position="157"/>
        <end position="182"/>
    </location>
</feature>
<dbReference type="PROSITE" id="PS50263">
    <property type="entry name" value="CN_HYDROLASE"/>
    <property type="match status" value="1"/>
</dbReference>
<gene>
    <name evidence="9 11" type="primary">lnt</name>
    <name evidence="11" type="ORF">I5L03_03310</name>
</gene>
<reference evidence="11 12" key="1">
    <citation type="submission" date="2020-11" db="EMBL/GenBank/DDBJ databases">
        <title>Erythrobacter sediminis sp. nov., a marine bacterium from a tidal flat of Garorim Bay.</title>
        <authorList>
            <person name="Kim D."/>
            <person name="Yoo Y."/>
            <person name="Kim J.-J."/>
        </authorList>
    </citation>
    <scope>NUCLEOTIDE SEQUENCE [LARGE SCALE GENOMIC DNA]</scope>
    <source>
        <strain evidence="11 12">JGD-13</strain>
    </source>
</reference>
<feature type="transmembrane region" description="Helical" evidence="9">
    <location>
        <begin position="189"/>
        <end position="207"/>
    </location>
</feature>
<evidence type="ECO:0000313" key="11">
    <source>
        <dbReference type="EMBL" id="MBH5321612.1"/>
    </source>
</evidence>
<evidence type="ECO:0000256" key="6">
    <source>
        <dbReference type="ARBA" id="ARBA00022989"/>
    </source>
</evidence>
<sequence length="521" mass="56472">MPRRAWAWSIGLGLLAATGFAPLGLWPVALIAMGLFAVMIARSASWKQALWIGWLFGWAHFTYGNNWIATAFTYQSEMPAFLGWLAVPLLAIYLGLYPALAGLAARLVVRSGPGWSFALVLSGAWIIAEWLRSWVFTGYPWNPFAMALLGPFDRPGLAALSPIMGTYALSGIGVLLGTALVLLAAERRWRVAVLVSVLLAAGMYWPATTTREGTQVVTIVQPQIAQPDISDPRRYEANFLELAGLSARAADQPSGPRVVLWPESGMADYLRPGYPQRYYDATTALGSPEFARRRIGATVGENSVLLTGAIDLEIGEDETGYVRALGARNAVTALSPEGEILAGYAKAHLVPYGEYLPMRGWLEPIGLSRLVAGSIDFWPGPGAQTLDLQEFGSVSPQICFEIIFSGQVVDRDARPDYIYNPSSEGWFGSNGPPQFLAQSRMRAIEEGLPVLRATNNGYSAVIDPRGVVRAYLRPSEEDRIDAVIPPPASPTLFALMGNILPILWAILLLGLGIVARGRRAS</sequence>
<feature type="domain" description="CN hydrolase" evidence="10">
    <location>
        <begin position="220"/>
        <end position="486"/>
    </location>
</feature>
<organism evidence="11 12">
    <name type="scientific">Aurantiacibacter sediminis</name>
    <dbReference type="NCBI Taxonomy" id="2793064"/>
    <lineage>
        <taxon>Bacteria</taxon>
        <taxon>Pseudomonadati</taxon>
        <taxon>Pseudomonadota</taxon>
        <taxon>Alphaproteobacteria</taxon>
        <taxon>Sphingomonadales</taxon>
        <taxon>Erythrobacteraceae</taxon>
        <taxon>Aurantiacibacter</taxon>
    </lineage>
</organism>
<dbReference type="CDD" id="cd07571">
    <property type="entry name" value="ALP_N-acyl_transferase"/>
    <property type="match status" value="1"/>
</dbReference>
<comment type="caution">
    <text evidence="11">The sequence shown here is derived from an EMBL/GenBank/DDBJ whole genome shotgun (WGS) entry which is preliminary data.</text>
</comment>
<dbReference type="SUPFAM" id="SSF56317">
    <property type="entry name" value="Carbon-nitrogen hydrolase"/>
    <property type="match status" value="1"/>
</dbReference>
<feature type="transmembrane region" description="Helical" evidence="9">
    <location>
        <begin position="49"/>
        <end position="69"/>
    </location>
</feature>
<dbReference type="InterPro" id="IPR004563">
    <property type="entry name" value="Apolipo_AcylTrfase"/>
</dbReference>
<dbReference type="PANTHER" id="PTHR38686:SF1">
    <property type="entry name" value="APOLIPOPROTEIN N-ACYLTRANSFERASE"/>
    <property type="match status" value="1"/>
</dbReference>
<dbReference type="InterPro" id="IPR036526">
    <property type="entry name" value="C-N_Hydrolase_sf"/>
</dbReference>
<name>A0ABS0N1J9_9SPHN</name>
<evidence type="ECO:0000259" key="10">
    <source>
        <dbReference type="PROSITE" id="PS50263"/>
    </source>
</evidence>
<keyword evidence="12" id="KW-1185">Reference proteome</keyword>
<keyword evidence="7 9" id="KW-0472">Membrane</keyword>
<dbReference type="EC" id="2.3.1.269" evidence="9"/>
<comment type="catalytic activity">
    <reaction evidence="9">
        <text>N-terminal S-1,2-diacyl-sn-glyceryl-L-cysteinyl-[lipoprotein] + a glycerophospholipid = N-acyl-S-1,2-diacyl-sn-glyceryl-L-cysteinyl-[lipoprotein] + a 2-acyl-sn-glycero-3-phospholipid + H(+)</text>
        <dbReference type="Rhea" id="RHEA:48228"/>
        <dbReference type="Rhea" id="RHEA-COMP:14681"/>
        <dbReference type="Rhea" id="RHEA-COMP:14684"/>
        <dbReference type="ChEBI" id="CHEBI:15378"/>
        <dbReference type="ChEBI" id="CHEBI:136912"/>
        <dbReference type="ChEBI" id="CHEBI:140656"/>
        <dbReference type="ChEBI" id="CHEBI:140657"/>
        <dbReference type="ChEBI" id="CHEBI:140660"/>
        <dbReference type="EC" id="2.3.1.269"/>
    </reaction>
</comment>
<evidence type="ECO:0000256" key="7">
    <source>
        <dbReference type="ARBA" id="ARBA00023136"/>
    </source>
</evidence>